<dbReference type="EMBL" id="CP001663">
    <property type="protein sequence ID" value="AFP39714.1"/>
    <property type="molecule type" value="Genomic_DNA"/>
</dbReference>
<gene>
    <name evidence="1" type="ordered locus">MSMEI_3251</name>
</gene>
<evidence type="ECO:0000313" key="1">
    <source>
        <dbReference type="EMBL" id="AFP39714.1"/>
    </source>
</evidence>
<protein>
    <submittedName>
        <fullName evidence="1">Uncharacterized protein</fullName>
    </submittedName>
</protein>
<reference evidence="1 2" key="1">
    <citation type="journal article" date="2007" name="Genome Biol.">
        <title>Interrupted coding sequences in Mycobacterium smegmatis: authentic mutations or sequencing errors?</title>
        <authorList>
            <person name="Deshayes C."/>
            <person name="Perrodou E."/>
            <person name="Gallien S."/>
            <person name="Euphrasie D."/>
            <person name="Schaeffer C."/>
            <person name="Van-Dorsselaer A."/>
            <person name="Poch O."/>
            <person name="Lecompte O."/>
            <person name="Reyrat J.M."/>
        </authorList>
    </citation>
    <scope>NUCLEOTIDE SEQUENCE [LARGE SCALE GENOMIC DNA]</scope>
    <source>
        <strain evidence="2">ATCC 700084 / mc(2)155</strain>
    </source>
</reference>
<reference evidence="1 2" key="2">
    <citation type="journal article" date="2009" name="Genome Res.">
        <title>Ortho-proteogenomics: multiple proteomes investigation through orthology and a new MS-based protocol.</title>
        <authorList>
            <person name="Gallien S."/>
            <person name="Perrodou E."/>
            <person name="Carapito C."/>
            <person name="Deshayes C."/>
            <person name="Reyrat J.M."/>
            <person name="Van Dorsselaer A."/>
            <person name="Poch O."/>
            <person name="Schaeffer C."/>
            <person name="Lecompte O."/>
        </authorList>
    </citation>
    <scope>NUCLEOTIDE SEQUENCE [LARGE SCALE GENOMIC DNA]</scope>
    <source>
        <strain evidence="2">ATCC 700084 / mc(2)155</strain>
    </source>
</reference>
<dbReference type="PATRIC" id="fig|246196.56.peg.3341"/>
<name>I7GB09_MYCS2</name>
<dbReference type="Proteomes" id="UP000006158">
    <property type="component" value="Chromosome"/>
</dbReference>
<dbReference type="AlphaFoldDB" id="I7GB09"/>
<sequence>MRAPISAAKELAELGFDLVSLATNHTMNFGAKGIPGHDPVARCSRRQARRLRRIPIRGHSPAGAYSRGSVGSLLQFLFGPATRGQCDGG</sequence>
<proteinExistence type="predicted"/>
<dbReference type="KEGG" id="msg:MSMEI_3251"/>
<evidence type="ECO:0000313" key="2">
    <source>
        <dbReference type="Proteomes" id="UP000006158"/>
    </source>
</evidence>
<organism evidence="1 2">
    <name type="scientific">Mycolicibacterium smegmatis (strain ATCC 700084 / mc(2)155)</name>
    <name type="common">Mycobacterium smegmatis</name>
    <dbReference type="NCBI Taxonomy" id="246196"/>
    <lineage>
        <taxon>Bacteria</taxon>
        <taxon>Bacillati</taxon>
        <taxon>Actinomycetota</taxon>
        <taxon>Actinomycetes</taxon>
        <taxon>Mycobacteriales</taxon>
        <taxon>Mycobacteriaceae</taxon>
        <taxon>Mycolicibacterium</taxon>
    </lineage>
</organism>
<accession>I7GB09</accession>